<dbReference type="GO" id="GO:0003676">
    <property type="term" value="F:nucleic acid binding"/>
    <property type="evidence" value="ECO:0007669"/>
    <property type="project" value="InterPro"/>
</dbReference>
<evidence type="ECO:0000313" key="3">
    <source>
        <dbReference type="Proteomes" id="UP000323994"/>
    </source>
</evidence>
<dbReference type="OrthoDB" id="936265at2"/>
<dbReference type="InterPro" id="IPR012337">
    <property type="entry name" value="RNaseH-like_sf"/>
</dbReference>
<dbReference type="Pfam" id="PF00665">
    <property type="entry name" value="rve"/>
    <property type="match status" value="1"/>
</dbReference>
<dbReference type="NCBIfam" id="NF033516">
    <property type="entry name" value="transpos_IS3"/>
    <property type="match status" value="1"/>
</dbReference>
<name>A0A5M8R4G9_9BACT</name>
<dbReference type="InterPro" id="IPR050900">
    <property type="entry name" value="Transposase_IS3/IS150/IS904"/>
</dbReference>
<dbReference type="PANTHER" id="PTHR46889">
    <property type="entry name" value="TRANSPOSASE INSF FOR INSERTION SEQUENCE IS3B-RELATED"/>
    <property type="match status" value="1"/>
</dbReference>
<sequence length="271" mass="31907">MRLLITNTCELSIRKQCKLMQISRSSVYYQPKGEPKENLRIMQMMDKHIFEEPTAGVLTMQSMLFENGISAGYERIRRLMRLANIRPIYPRRHLTILKEKQYIHPYLLQNLNITGVNQVWEIDITYIPMKKGFMYLTAIIDVYSRYIVGWGLSNTLDANASLEVVKEAIVRHGKPQIINSDQGSQFTCKIYIEYLQAEKVKISMDGKGRALDNIYIERFWRTIKYQYVYLNPCESGLELYAGIRNWLDRYHFRAHQGIDRKKPAELFEMCA</sequence>
<dbReference type="SUPFAM" id="SSF53098">
    <property type="entry name" value="Ribonuclease H-like"/>
    <property type="match status" value="1"/>
</dbReference>
<proteinExistence type="predicted"/>
<dbReference type="Proteomes" id="UP000323994">
    <property type="component" value="Unassembled WGS sequence"/>
</dbReference>
<gene>
    <name evidence="2" type="ORF">FEM33_00030</name>
</gene>
<dbReference type="PROSITE" id="PS50994">
    <property type="entry name" value="INTEGRASE"/>
    <property type="match status" value="1"/>
</dbReference>
<dbReference type="AlphaFoldDB" id="A0A5M8R4G9"/>
<accession>A0A5M8R4G9</accession>
<evidence type="ECO:0000313" key="2">
    <source>
        <dbReference type="EMBL" id="KAA6441854.1"/>
    </source>
</evidence>
<protein>
    <submittedName>
        <fullName evidence="2">IS3 family transposase</fullName>
    </submittedName>
</protein>
<organism evidence="2 3">
    <name type="scientific">Dyadobacter flavalbus</name>
    <dbReference type="NCBI Taxonomy" id="2579942"/>
    <lineage>
        <taxon>Bacteria</taxon>
        <taxon>Pseudomonadati</taxon>
        <taxon>Bacteroidota</taxon>
        <taxon>Cytophagia</taxon>
        <taxon>Cytophagales</taxon>
        <taxon>Spirosomataceae</taxon>
        <taxon>Dyadobacter</taxon>
    </lineage>
</organism>
<dbReference type="InterPro" id="IPR036397">
    <property type="entry name" value="RNaseH_sf"/>
</dbReference>
<dbReference type="EMBL" id="VBSN01000004">
    <property type="protein sequence ID" value="KAA6441854.1"/>
    <property type="molecule type" value="Genomic_DNA"/>
</dbReference>
<comment type="caution">
    <text evidence="2">The sequence shown here is derived from an EMBL/GenBank/DDBJ whole genome shotgun (WGS) entry which is preliminary data.</text>
</comment>
<dbReference type="PANTHER" id="PTHR46889:SF5">
    <property type="entry name" value="INTEGRASE PROTEIN"/>
    <property type="match status" value="1"/>
</dbReference>
<dbReference type="Gene3D" id="3.30.420.10">
    <property type="entry name" value="Ribonuclease H-like superfamily/Ribonuclease H"/>
    <property type="match status" value="1"/>
</dbReference>
<dbReference type="InterPro" id="IPR001584">
    <property type="entry name" value="Integrase_cat-core"/>
</dbReference>
<dbReference type="GO" id="GO:0015074">
    <property type="term" value="P:DNA integration"/>
    <property type="evidence" value="ECO:0007669"/>
    <property type="project" value="InterPro"/>
</dbReference>
<dbReference type="InterPro" id="IPR048020">
    <property type="entry name" value="Transpos_IS3"/>
</dbReference>
<reference evidence="2 3" key="1">
    <citation type="submission" date="2019-05" db="EMBL/GenBank/DDBJ databases">
        <authorList>
            <person name="Qu J.-H."/>
        </authorList>
    </citation>
    <scope>NUCLEOTIDE SEQUENCE [LARGE SCALE GENOMIC DNA]</scope>
    <source>
        <strain evidence="2 3">NS28</strain>
    </source>
</reference>
<evidence type="ECO:0000259" key="1">
    <source>
        <dbReference type="PROSITE" id="PS50994"/>
    </source>
</evidence>
<dbReference type="RefSeq" id="WP_138281702.1">
    <property type="nucleotide sequence ID" value="NZ_VBSN01000004.1"/>
</dbReference>
<feature type="domain" description="Integrase catalytic" evidence="1">
    <location>
        <begin position="101"/>
        <end position="271"/>
    </location>
</feature>
<keyword evidence="3" id="KW-1185">Reference proteome</keyword>